<comment type="caution">
    <text evidence="1">The sequence shown here is derived from an EMBL/GenBank/DDBJ whole genome shotgun (WGS) entry which is preliminary data.</text>
</comment>
<protein>
    <submittedName>
        <fullName evidence="1">Uncharacterized protein</fullName>
    </submittedName>
</protein>
<dbReference type="EMBL" id="BAABAB010000016">
    <property type="protein sequence ID" value="GAA3620991.1"/>
    <property type="molecule type" value="Genomic_DNA"/>
</dbReference>
<evidence type="ECO:0000313" key="1">
    <source>
        <dbReference type="EMBL" id="GAA3620991.1"/>
    </source>
</evidence>
<sequence>MRSGAAVLVTRLPGAWGARLVGRASSVWVSHEACSKANYIPMGVRVPPVGARGPAQSGRGRKLGVLAAELARKFQPRPEFGRDS</sequence>
<organism evidence="1 2">
    <name type="scientific">Microlunatus ginsengisoli</name>
    <dbReference type="NCBI Taxonomy" id="363863"/>
    <lineage>
        <taxon>Bacteria</taxon>
        <taxon>Bacillati</taxon>
        <taxon>Actinomycetota</taxon>
        <taxon>Actinomycetes</taxon>
        <taxon>Propionibacteriales</taxon>
        <taxon>Propionibacteriaceae</taxon>
        <taxon>Microlunatus</taxon>
    </lineage>
</organism>
<name>A0ABP7A0Z5_9ACTN</name>
<accession>A0ABP7A0Z5</accession>
<dbReference type="Proteomes" id="UP001501490">
    <property type="component" value="Unassembled WGS sequence"/>
</dbReference>
<gene>
    <name evidence="1" type="ORF">GCM10022236_24040</name>
</gene>
<keyword evidence="2" id="KW-1185">Reference proteome</keyword>
<reference evidence="2" key="1">
    <citation type="journal article" date="2019" name="Int. J. Syst. Evol. Microbiol.">
        <title>The Global Catalogue of Microorganisms (GCM) 10K type strain sequencing project: providing services to taxonomists for standard genome sequencing and annotation.</title>
        <authorList>
            <consortium name="The Broad Institute Genomics Platform"/>
            <consortium name="The Broad Institute Genome Sequencing Center for Infectious Disease"/>
            <person name="Wu L."/>
            <person name="Ma J."/>
        </authorList>
    </citation>
    <scope>NUCLEOTIDE SEQUENCE [LARGE SCALE GENOMIC DNA]</scope>
    <source>
        <strain evidence="2">JCM 16929</strain>
    </source>
</reference>
<proteinExistence type="predicted"/>
<evidence type="ECO:0000313" key="2">
    <source>
        <dbReference type="Proteomes" id="UP001501490"/>
    </source>
</evidence>